<sequence>MSHLIDARDILAKNLFLGVGLSLIQRHTLCGPFVVLFFRPSVPGLLPYPCRFLSFGLLLLQYYLQVYSLCWYEEDRPASPSSESYTGLPEGRTVYGPSPHAVCMMLFHKSFRNVAILVVQILRHFPSPCNRRALPRY</sequence>
<reference evidence="1 2" key="1">
    <citation type="submission" date="2016-07" db="EMBL/GenBank/DDBJ databases">
        <title>Multiple horizontal gene transfer events from other fungi enriched the ability of initially mycotrophic Trichoderma (Ascomycota) to feed on dead plant biomass.</title>
        <authorList>
            <consortium name="DOE Joint Genome Institute"/>
            <person name="Aerts A."/>
            <person name="Atanasova L."/>
            <person name="Chenthamara K."/>
            <person name="Zhang J."/>
            <person name="Grujic M."/>
            <person name="Henrissat B."/>
            <person name="Kuo A."/>
            <person name="Salamov A."/>
            <person name="Lipzen A."/>
            <person name="Labutti K."/>
            <person name="Barry K."/>
            <person name="Miao Y."/>
            <person name="Rahimi M.J."/>
            <person name="Shen Q."/>
            <person name="Grigoriev I.V."/>
            <person name="Kubicek C.P."/>
            <person name="Druzhinina I.S."/>
        </authorList>
    </citation>
    <scope>NUCLEOTIDE SEQUENCE [LARGE SCALE GENOMIC DNA]</scope>
    <source>
        <strain evidence="1 2">CBS 226.95</strain>
    </source>
</reference>
<protein>
    <submittedName>
        <fullName evidence="1">Uncharacterized protein</fullName>
    </submittedName>
</protein>
<proteinExistence type="predicted"/>
<dbReference type="EMBL" id="KZ679676">
    <property type="protein sequence ID" value="PTB59644.1"/>
    <property type="molecule type" value="Genomic_DNA"/>
</dbReference>
<name>A0A2T4ARF4_TRIHA</name>
<gene>
    <name evidence="1" type="ORF">M431DRAFT_310431</name>
</gene>
<evidence type="ECO:0000313" key="2">
    <source>
        <dbReference type="Proteomes" id="UP000241690"/>
    </source>
</evidence>
<keyword evidence="2" id="KW-1185">Reference proteome</keyword>
<accession>A0A2T4ARF4</accession>
<dbReference type="RefSeq" id="XP_024779321.1">
    <property type="nucleotide sequence ID" value="XM_024914216.1"/>
</dbReference>
<organism evidence="1 2">
    <name type="scientific">Trichoderma harzianum CBS 226.95</name>
    <dbReference type="NCBI Taxonomy" id="983964"/>
    <lineage>
        <taxon>Eukaryota</taxon>
        <taxon>Fungi</taxon>
        <taxon>Dikarya</taxon>
        <taxon>Ascomycota</taxon>
        <taxon>Pezizomycotina</taxon>
        <taxon>Sordariomycetes</taxon>
        <taxon>Hypocreomycetidae</taxon>
        <taxon>Hypocreales</taxon>
        <taxon>Hypocreaceae</taxon>
        <taxon>Trichoderma</taxon>
    </lineage>
</organism>
<evidence type="ECO:0000313" key="1">
    <source>
        <dbReference type="EMBL" id="PTB59644.1"/>
    </source>
</evidence>
<dbReference type="Proteomes" id="UP000241690">
    <property type="component" value="Unassembled WGS sequence"/>
</dbReference>
<dbReference type="GeneID" id="36622781"/>
<dbReference type="AlphaFoldDB" id="A0A2T4ARF4"/>